<dbReference type="PROSITE" id="PS01275">
    <property type="entry name" value="EFP"/>
    <property type="match status" value="1"/>
</dbReference>
<dbReference type="FunFam" id="2.40.50.140:FF:000009">
    <property type="entry name" value="Elongation factor P"/>
    <property type="match status" value="1"/>
</dbReference>
<dbReference type="OrthoDB" id="9801844at2"/>
<dbReference type="FunFam" id="2.30.30.30:FF:000003">
    <property type="entry name" value="Elongation factor P"/>
    <property type="match status" value="1"/>
</dbReference>
<comment type="subcellular location">
    <subcellularLocation>
        <location evidence="1 8">Cytoplasm</location>
    </subcellularLocation>
</comment>
<dbReference type="InterPro" id="IPR001059">
    <property type="entry name" value="Transl_elong_P/YeiP_cen"/>
</dbReference>
<protein>
    <recommendedName>
        <fullName evidence="8 9">Elongation factor P</fullName>
        <shortName evidence="8">EF-P</shortName>
    </recommendedName>
</protein>
<evidence type="ECO:0000256" key="5">
    <source>
        <dbReference type="ARBA" id="ARBA00022768"/>
    </source>
</evidence>
<dbReference type="PIRSF" id="PIRSF005901">
    <property type="entry name" value="EF-P"/>
    <property type="match status" value="1"/>
</dbReference>
<dbReference type="GO" id="GO:0043043">
    <property type="term" value="P:peptide biosynthetic process"/>
    <property type="evidence" value="ECO:0007669"/>
    <property type="project" value="InterPro"/>
</dbReference>
<gene>
    <name evidence="8" type="primary">efp</name>
    <name evidence="13" type="ORF">A4R35_06195</name>
</gene>
<accession>A0A328VE05</accession>
<evidence type="ECO:0000256" key="2">
    <source>
        <dbReference type="ARBA" id="ARBA00004815"/>
    </source>
</evidence>
<evidence type="ECO:0000256" key="7">
    <source>
        <dbReference type="ARBA" id="ARBA00025469"/>
    </source>
</evidence>
<evidence type="ECO:0000313" key="14">
    <source>
        <dbReference type="Proteomes" id="UP000248706"/>
    </source>
</evidence>
<dbReference type="AlphaFoldDB" id="A0A328VE05"/>
<comment type="similarity">
    <text evidence="3 8 10">Belongs to the elongation factor P family.</text>
</comment>
<proteinExistence type="inferred from homology"/>
<dbReference type="GO" id="GO:0005829">
    <property type="term" value="C:cytosol"/>
    <property type="evidence" value="ECO:0007669"/>
    <property type="project" value="UniProtKB-ARBA"/>
</dbReference>
<comment type="caution">
    <text evidence="13">The sequence shown here is derived from an EMBL/GenBank/DDBJ whole genome shotgun (WGS) entry which is preliminary data.</text>
</comment>
<comment type="pathway">
    <text evidence="2 8">Protein biosynthesis; polypeptide chain elongation.</text>
</comment>
<dbReference type="FunFam" id="2.40.50.140:FF:000004">
    <property type="entry name" value="Elongation factor P"/>
    <property type="match status" value="1"/>
</dbReference>
<feature type="domain" description="Elongation factor P C-terminal" evidence="11">
    <location>
        <begin position="129"/>
        <end position="184"/>
    </location>
</feature>
<dbReference type="SMART" id="SM01185">
    <property type="entry name" value="EFP"/>
    <property type="match status" value="1"/>
</dbReference>
<dbReference type="NCBIfam" id="NF001810">
    <property type="entry name" value="PRK00529.1"/>
    <property type="match status" value="1"/>
</dbReference>
<dbReference type="InterPro" id="IPR015365">
    <property type="entry name" value="Elong-fact-P_C"/>
</dbReference>
<dbReference type="InterPro" id="IPR014722">
    <property type="entry name" value="Rib_uL2_dom2"/>
</dbReference>
<name>A0A328VE05_9CHLR</name>
<keyword evidence="6 8" id="KW-0648">Protein biosynthesis</keyword>
<dbReference type="CDD" id="cd05794">
    <property type="entry name" value="S1_EF-P_repeat_2"/>
    <property type="match status" value="1"/>
</dbReference>
<dbReference type="Gene3D" id="2.30.30.30">
    <property type="match status" value="1"/>
</dbReference>
<evidence type="ECO:0000313" key="13">
    <source>
        <dbReference type="EMBL" id="RAQ95119.1"/>
    </source>
</evidence>
<evidence type="ECO:0000256" key="6">
    <source>
        <dbReference type="ARBA" id="ARBA00022917"/>
    </source>
</evidence>
<keyword evidence="14" id="KW-1185">Reference proteome</keyword>
<dbReference type="InterPro" id="IPR013185">
    <property type="entry name" value="Transl_elong_KOW-like"/>
</dbReference>
<reference evidence="13 14" key="1">
    <citation type="submission" date="2016-08" db="EMBL/GenBank/DDBJ databases">
        <title>Analysis of Carbohydrate Active Enzymes in Thermogemmatispora T81 Reveals Carbohydrate Degradation Ability.</title>
        <authorList>
            <person name="Tomazini A."/>
            <person name="Lal S."/>
            <person name="Stott M."/>
            <person name="Henrissat B."/>
            <person name="Polikarpov I."/>
            <person name="Sparling R."/>
            <person name="Levin D.B."/>
        </authorList>
    </citation>
    <scope>NUCLEOTIDE SEQUENCE [LARGE SCALE GENOMIC DNA]</scope>
    <source>
        <strain evidence="13 14">T81</strain>
    </source>
</reference>
<feature type="domain" description="Translation elongation factor P/YeiP central" evidence="12">
    <location>
        <begin position="67"/>
        <end position="121"/>
    </location>
</feature>
<dbReference type="CDD" id="cd04470">
    <property type="entry name" value="S1_EF-P_repeat_1"/>
    <property type="match status" value="1"/>
</dbReference>
<dbReference type="Pfam" id="PF08207">
    <property type="entry name" value="EFP_N"/>
    <property type="match status" value="1"/>
</dbReference>
<evidence type="ECO:0000256" key="1">
    <source>
        <dbReference type="ARBA" id="ARBA00004496"/>
    </source>
</evidence>
<dbReference type="NCBIfam" id="TIGR00038">
    <property type="entry name" value="efp"/>
    <property type="match status" value="1"/>
</dbReference>
<dbReference type="GO" id="GO:0003746">
    <property type="term" value="F:translation elongation factor activity"/>
    <property type="evidence" value="ECO:0007669"/>
    <property type="project" value="UniProtKB-UniRule"/>
</dbReference>
<evidence type="ECO:0000256" key="4">
    <source>
        <dbReference type="ARBA" id="ARBA00022490"/>
    </source>
</evidence>
<dbReference type="PANTHER" id="PTHR30053:SF12">
    <property type="entry name" value="ELONGATION FACTOR P (EF-P) FAMILY PROTEIN"/>
    <property type="match status" value="1"/>
</dbReference>
<dbReference type="Proteomes" id="UP000248706">
    <property type="component" value="Unassembled WGS sequence"/>
</dbReference>
<dbReference type="InterPro" id="IPR020599">
    <property type="entry name" value="Transl_elong_fac_P/YeiP"/>
</dbReference>
<evidence type="ECO:0000256" key="10">
    <source>
        <dbReference type="RuleBase" id="RU004389"/>
    </source>
</evidence>
<dbReference type="Pfam" id="PF01132">
    <property type="entry name" value="EFP"/>
    <property type="match status" value="1"/>
</dbReference>
<sequence>MISTGDLKKGLSIELDGQLYTILDWQHIKLGRGGATVRLKLRNLRTGAIVERTFDAGEKFRRVFLDRVHVMYQYRDGDQYHFMDTTTYEDIVLTEDQLGDARLYLTDNMELDIIMYEGQPISVELPEKVVLRVTYTEPGVKGDTATGGSKPATTETGLVVQVPLFVNIGDLIRINTTTGEYVERA</sequence>
<dbReference type="PANTHER" id="PTHR30053">
    <property type="entry name" value="ELONGATION FACTOR P"/>
    <property type="match status" value="1"/>
</dbReference>
<dbReference type="Pfam" id="PF09285">
    <property type="entry name" value="Elong-fact-P_C"/>
    <property type="match status" value="1"/>
</dbReference>
<dbReference type="Gene3D" id="2.40.50.140">
    <property type="entry name" value="Nucleic acid-binding proteins"/>
    <property type="match status" value="2"/>
</dbReference>
<organism evidence="13 14">
    <name type="scientific">Thermogemmatispora tikiterensis</name>
    <dbReference type="NCBI Taxonomy" id="1825093"/>
    <lineage>
        <taxon>Bacteria</taxon>
        <taxon>Bacillati</taxon>
        <taxon>Chloroflexota</taxon>
        <taxon>Ktedonobacteria</taxon>
        <taxon>Thermogemmatisporales</taxon>
        <taxon>Thermogemmatisporaceae</taxon>
        <taxon>Thermogemmatispora</taxon>
    </lineage>
</organism>
<dbReference type="SUPFAM" id="SSF50249">
    <property type="entry name" value="Nucleic acid-binding proteins"/>
    <property type="match status" value="2"/>
</dbReference>
<evidence type="ECO:0000259" key="12">
    <source>
        <dbReference type="SMART" id="SM01185"/>
    </source>
</evidence>
<keyword evidence="4 8" id="KW-0963">Cytoplasm</keyword>
<evidence type="ECO:0000256" key="8">
    <source>
        <dbReference type="HAMAP-Rule" id="MF_00141"/>
    </source>
</evidence>
<dbReference type="InterPro" id="IPR011768">
    <property type="entry name" value="Transl_elongation_fac_P"/>
</dbReference>
<dbReference type="InterPro" id="IPR012340">
    <property type="entry name" value="NA-bd_OB-fold"/>
</dbReference>
<dbReference type="SUPFAM" id="SSF50104">
    <property type="entry name" value="Translation proteins SH3-like domain"/>
    <property type="match status" value="1"/>
</dbReference>
<keyword evidence="5 8" id="KW-0251">Elongation factor</keyword>
<dbReference type="InterPro" id="IPR008991">
    <property type="entry name" value="Translation_prot_SH3-like_sf"/>
</dbReference>
<dbReference type="UniPathway" id="UPA00345"/>
<dbReference type="InterPro" id="IPR013852">
    <property type="entry name" value="Transl_elong_P/YeiP_CS"/>
</dbReference>
<evidence type="ECO:0000256" key="9">
    <source>
        <dbReference type="NCBIfam" id="TIGR00038"/>
    </source>
</evidence>
<dbReference type="SMART" id="SM00841">
    <property type="entry name" value="Elong-fact-P_C"/>
    <property type="match status" value="1"/>
</dbReference>
<dbReference type="RefSeq" id="WP_112427579.1">
    <property type="nucleotide sequence ID" value="NZ_MCIF01000002.1"/>
</dbReference>
<dbReference type="HAMAP" id="MF_00141">
    <property type="entry name" value="EF_P"/>
    <property type="match status" value="1"/>
</dbReference>
<comment type="function">
    <text evidence="7 8">Involved in peptide bond synthesis. Stimulates efficient translation and peptide-bond synthesis on native or reconstituted 70S ribosomes in vitro. Probably functions indirectly by altering the affinity of the ribosome for aminoacyl-tRNA, thus increasing their reactivity as acceptors for peptidyl transferase.</text>
</comment>
<dbReference type="EMBL" id="MCIF01000002">
    <property type="protein sequence ID" value="RAQ95119.1"/>
    <property type="molecule type" value="Genomic_DNA"/>
</dbReference>
<evidence type="ECO:0000256" key="3">
    <source>
        <dbReference type="ARBA" id="ARBA00009479"/>
    </source>
</evidence>
<evidence type="ECO:0000259" key="11">
    <source>
        <dbReference type="SMART" id="SM00841"/>
    </source>
</evidence>